<feature type="transmembrane region" description="Helical" evidence="6">
    <location>
        <begin position="17"/>
        <end position="37"/>
    </location>
</feature>
<sequence>MGNGRDWKEVAQGMKPAAAMVLIQVVFAGVNILYKLALNDGMEVKILVAYRYLFAAAFISPVAFFVERKQRPKLTWKILGLTFLCGLFGAALAQILYVSSMKLTSATFTCAIGNLAPAITFILAVSFRLERLRIRTNYGQAKILGTLLGLGGAMLLTFYKGVDIKLWPADINLVDRLDHRSHPSAMHPHSDFGNRIAGSFMAVASCLCFSLWLIIQAKLAQVYPYHYSSTALMCLMGCIQTSIIALCAERHKIHEWRIGFDIRLLTVAYSGIFASGMTFTLLGWCIRKKGPVYASAFNPLILVFVALLGSLLLSEKLYLGTLLGAVLIVIGMYIVLWGKGREELNFGVDRSLSEDAMKSIEVVVVQEAATSTFESVDEPNNNKDAEERGEASRDII</sequence>
<feature type="transmembrane region" description="Helical" evidence="6">
    <location>
        <begin position="227"/>
        <end position="246"/>
    </location>
</feature>
<evidence type="ECO:0000256" key="5">
    <source>
        <dbReference type="ARBA" id="ARBA00023136"/>
    </source>
</evidence>
<protein>
    <recommendedName>
        <fullName evidence="6">WAT1-related protein</fullName>
    </recommendedName>
</protein>
<keyword evidence="4 6" id="KW-1133">Transmembrane helix</keyword>
<dbReference type="InterPro" id="IPR037185">
    <property type="entry name" value="EmrE-like"/>
</dbReference>
<evidence type="ECO:0000256" key="2">
    <source>
        <dbReference type="ARBA" id="ARBA00007635"/>
    </source>
</evidence>
<evidence type="ECO:0000256" key="4">
    <source>
        <dbReference type="ARBA" id="ARBA00022989"/>
    </source>
</evidence>
<feature type="transmembrane region" description="Helical" evidence="6">
    <location>
        <begin position="141"/>
        <end position="159"/>
    </location>
</feature>
<dbReference type="InterPro" id="IPR000620">
    <property type="entry name" value="EamA_dom"/>
</dbReference>
<gene>
    <name evidence="9" type="ORF">Cni_G11043</name>
</gene>
<evidence type="ECO:0000313" key="9">
    <source>
        <dbReference type="EMBL" id="WOL02324.1"/>
    </source>
</evidence>
<evidence type="ECO:0000256" key="3">
    <source>
        <dbReference type="ARBA" id="ARBA00022692"/>
    </source>
</evidence>
<evidence type="ECO:0000313" key="10">
    <source>
        <dbReference type="Proteomes" id="UP001327560"/>
    </source>
</evidence>
<keyword evidence="3 6" id="KW-0812">Transmembrane</keyword>
<dbReference type="AlphaFoldDB" id="A0AAQ3Q952"/>
<comment type="similarity">
    <text evidence="2 6">Belongs to the drug/metabolite transporter (DMT) superfamily. Plant drug/metabolite exporter (P-DME) (TC 2.A.7.4) family.</text>
</comment>
<evidence type="ECO:0000259" key="8">
    <source>
        <dbReference type="Pfam" id="PF00892"/>
    </source>
</evidence>
<proteinExistence type="inferred from homology"/>
<evidence type="ECO:0000256" key="1">
    <source>
        <dbReference type="ARBA" id="ARBA00004141"/>
    </source>
</evidence>
<feature type="transmembrane region" description="Helical" evidence="6">
    <location>
        <begin position="103"/>
        <end position="129"/>
    </location>
</feature>
<keyword evidence="5 6" id="KW-0472">Membrane</keyword>
<feature type="transmembrane region" description="Helical" evidence="6">
    <location>
        <begin position="317"/>
        <end position="336"/>
    </location>
</feature>
<feature type="compositionally biased region" description="Basic and acidic residues" evidence="7">
    <location>
        <begin position="380"/>
        <end position="396"/>
    </location>
</feature>
<organism evidence="9 10">
    <name type="scientific">Canna indica</name>
    <name type="common">Indian-shot</name>
    <dbReference type="NCBI Taxonomy" id="4628"/>
    <lineage>
        <taxon>Eukaryota</taxon>
        <taxon>Viridiplantae</taxon>
        <taxon>Streptophyta</taxon>
        <taxon>Embryophyta</taxon>
        <taxon>Tracheophyta</taxon>
        <taxon>Spermatophyta</taxon>
        <taxon>Magnoliopsida</taxon>
        <taxon>Liliopsida</taxon>
        <taxon>Zingiberales</taxon>
        <taxon>Cannaceae</taxon>
        <taxon>Canna</taxon>
    </lineage>
</organism>
<feature type="transmembrane region" description="Helical" evidence="6">
    <location>
        <begin position="266"/>
        <end position="285"/>
    </location>
</feature>
<feature type="transmembrane region" description="Helical" evidence="6">
    <location>
        <begin position="196"/>
        <end position="215"/>
    </location>
</feature>
<feature type="transmembrane region" description="Helical" evidence="6">
    <location>
        <begin position="292"/>
        <end position="311"/>
    </location>
</feature>
<feature type="region of interest" description="Disordered" evidence="7">
    <location>
        <begin position="373"/>
        <end position="396"/>
    </location>
</feature>
<dbReference type="InterPro" id="IPR030184">
    <property type="entry name" value="WAT1-related"/>
</dbReference>
<dbReference type="Proteomes" id="UP001327560">
    <property type="component" value="Chromosome 3"/>
</dbReference>
<comment type="subcellular location">
    <subcellularLocation>
        <location evidence="1 6">Membrane</location>
        <topology evidence="1 6">Multi-pass membrane protein</topology>
    </subcellularLocation>
</comment>
<feature type="domain" description="EamA" evidence="8">
    <location>
        <begin position="198"/>
        <end position="336"/>
    </location>
</feature>
<feature type="domain" description="EamA" evidence="8">
    <location>
        <begin position="19"/>
        <end position="157"/>
    </location>
</feature>
<feature type="transmembrane region" description="Helical" evidence="6">
    <location>
        <begin position="78"/>
        <end position="97"/>
    </location>
</feature>
<dbReference type="Pfam" id="PF00892">
    <property type="entry name" value="EamA"/>
    <property type="match status" value="2"/>
</dbReference>
<reference evidence="9 10" key="1">
    <citation type="submission" date="2023-10" db="EMBL/GenBank/DDBJ databases">
        <title>Chromosome-scale genome assembly provides insights into flower coloration mechanisms of Canna indica.</title>
        <authorList>
            <person name="Li C."/>
        </authorList>
    </citation>
    <scope>NUCLEOTIDE SEQUENCE [LARGE SCALE GENOMIC DNA]</scope>
    <source>
        <tissue evidence="9">Flower</tissue>
    </source>
</reference>
<evidence type="ECO:0000256" key="6">
    <source>
        <dbReference type="RuleBase" id="RU363077"/>
    </source>
</evidence>
<dbReference type="SUPFAM" id="SSF103481">
    <property type="entry name" value="Multidrug resistance efflux transporter EmrE"/>
    <property type="match status" value="2"/>
</dbReference>
<dbReference type="PANTHER" id="PTHR31218">
    <property type="entry name" value="WAT1-RELATED PROTEIN"/>
    <property type="match status" value="1"/>
</dbReference>
<dbReference type="EMBL" id="CP136892">
    <property type="protein sequence ID" value="WOL02324.1"/>
    <property type="molecule type" value="Genomic_DNA"/>
</dbReference>
<keyword evidence="10" id="KW-1185">Reference proteome</keyword>
<dbReference type="GO" id="GO:0022857">
    <property type="term" value="F:transmembrane transporter activity"/>
    <property type="evidence" value="ECO:0007669"/>
    <property type="project" value="InterPro"/>
</dbReference>
<feature type="transmembrane region" description="Helical" evidence="6">
    <location>
        <begin position="49"/>
        <end position="66"/>
    </location>
</feature>
<accession>A0AAQ3Q952</accession>
<dbReference type="GO" id="GO:0016020">
    <property type="term" value="C:membrane"/>
    <property type="evidence" value="ECO:0007669"/>
    <property type="project" value="UniProtKB-SubCell"/>
</dbReference>
<evidence type="ECO:0000256" key="7">
    <source>
        <dbReference type="SAM" id="MobiDB-lite"/>
    </source>
</evidence>
<name>A0AAQ3Q952_9LILI</name>